<dbReference type="Proteomes" id="UP000747399">
    <property type="component" value="Unassembled WGS sequence"/>
</dbReference>
<evidence type="ECO:0000313" key="2">
    <source>
        <dbReference type="EMBL" id="GIL57834.1"/>
    </source>
</evidence>
<evidence type="ECO:0000313" key="3">
    <source>
        <dbReference type="Proteomes" id="UP000747399"/>
    </source>
</evidence>
<name>A0A8J4BFW3_9CHLO</name>
<dbReference type="EMBL" id="BNCO01000029">
    <property type="protein sequence ID" value="GIL57834.1"/>
    <property type="molecule type" value="Genomic_DNA"/>
</dbReference>
<accession>A0A8J4BFW3</accession>
<reference evidence="2" key="1">
    <citation type="journal article" date="2021" name="Proc. Natl. Acad. Sci. U.S.A.">
        <title>Three genomes in the algal genus Volvox reveal the fate of a haploid sex-determining region after a transition to homothallism.</title>
        <authorList>
            <person name="Yamamoto K."/>
            <person name="Hamaji T."/>
            <person name="Kawai-Toyooka H."/>
            <person name="Matsuzaki R."/>
            <person name="Takahashi F."/>
            <person name="Nishimura Y."/>
            <person name="Kawachi M."/>
            <person name="Noguchi H."/>
            <person name="Minakuchi Y."/>
            <person name="Umen J.G."/>
            <person name="Toyoda A."/>
            <person name="Nozaki H."/>
        </authorList>
    </citation>
    <scope>NUCLEOTIDE SEQUENCE</scope>
    <source>
        <strain evidence="2">NIES-3780</strain>
    </source>
</reference>
<feature type="compositionally biased region" description="Low complexity" evidence="1">
    <location>
        <begin position="82"/>
        <end position="104"/>
    </location>
</feature>
<evidence type="ECO:0000256" key="1">
    <source>
        <dbReference type="SAM" id="MobiDB-lite"/>
    </source>
</evidence>
<gene>
    <name evidence="2" type="ORF">Vafri_13064</name>
</gene>
<feature type="region of interest" description="Disordered" evidence="1">
    <location>
        <begin position="82"/>
        <end position="112"/>
    </location>
</feature>
<protein>
    <submittedName>
        <fullName evidence="2">Uncharacterized protein</fullName>
    </submittedName>
</protein>
<keyword evidence="3" id="KW-1185">Reference proteome</keyword>
<sequence length="169" mass="16702">MCANAPGPTWVPAAGLAARRFHRCACSMALVASSNGPGLGDDAPLALTSEIVSVSSSVAPRFAAATGVLLATAAQAAIGNAASPAASSRARTAAVVSPRAEGSPTSPPLPLPYPRISAAQLAGSATECRRTGKCGVADVQGSSVDVDTLLPPSRPLLSLSRSCGRIRGG</sequence>
<organism evidence="2 3">
    <name type="scientific">Volvox africanus</name>
    <dbReference type="NCBI Taxonomy" id="51714"/>
    <lineage>
        <taxon>Eukaryota</taxon>
        <taxon>Viridiplantae</taxon>
        <taxon>Chlorophyta</taxon>
        <taxon>core chlorophytes</taxon>
        <taxon>Chlorophyceae</taxon>
        <taxon>CS clade</taxon>
        <taxon>Chlamydomonadales</taxon>
        <taxon>Volvocaceae</taxon>
        <taxon>Volvox</taxon>
    </lineage>
</organism>
<dbReference type="AlphaFoldDB" id="A0A8J4BFW3"/>
<proteinExistence type="predicted"/>
<comment type="caution">
    <text evidence="2">The sequence shown here is derived from an EMBL/GenBank/DDBJ whole genome shotgun (WGS) entry which is preliminary data.</text>
</comment>